<sequence length="147" mass="17141">MRVRVRGGQRERGVGRGRGRGPVPRRVSDDIRATLVDHVINHGLSMREAGQRVHPILSRYTVASIIRTFRLENRMVGRPVQSGRERLFTQQQELAIIEMVRENNAIRLRELQQRIIANRNVFNNINRVSISTLSRTLQKHNFRMKQL</sequence>
<evidence type="ECO:0000313" key="2">
    <source>
        <dbReference type="EMBL" id="KAF0043702.1"/>
    </source>
</evidence>
<reference evidence="2 3" key="1">
    <citation type="submission" date="2019-06" db="EMBL/GenBank/DDBJ databases">
        <title>Draft genomes of female and male turbot (Scophthalmus maximus).</title>
        <authorList>
            <person name="Xu H."/>
            <person name="Xu X.-W."/>
            <person name="Shao C."/>
            <person name="Chen S."/>
        </authorList>
    </citation>
    <scope>NUCLEOTIDE SEQUENCE [LARGE SCALE GENOMIC DNA]</scope>
    <source>
        <strain evidence="2">Ysfricsl-2016a</strain>
        <tissue evidence="2">Blood</tissue>
    </source>
</reference>
<gene>
    <name evidence="2" type="ORF">F2P81_005039</name>
</gene>
<organism evidence="2 3">
    <name type="scientific">Scophthalmus maximus</name>
    <name type="common">Turbot</name>
    <name type="synonym">Psetta maxima</name>
    <dbReference type="NCBI Taxonomy" id="52904"/>
    <lineage>
        <taxon>Eukaryota</taxon>
        <taxon>Metazoa</taxon>
        <taxon>Chordata</taxon>
        <taxon>Craniata</taxon>
        <taxon>Vertebrata</taxon>
        <taxon>Euteleostomi</taxon>
        <taxon>Actinopterygii</taxon>
        <taxon>Neopterygii</taxon>
        <taxon>Teleostei</taxon>
        <taxon>Neoteleostei</taxon>
        <taxon>Acanthomorphata</taxon>
        <taxon>Carangaria</taxon>
        <taxon>Pleuronectiformes</taxon>
        <taxon>Pleuronectoidei</taxon>
        <taxon>Scophthalmidae</taxon>
        <taxon>Scophthalmus</taxon>
    </lineage>
</organism>
<comment type="caution">
    <text evidence="2">The sequence shown here is derived from an EMBL/GenBank/DDBJ whole genome shotgun (WGS) entry which is preliminary data.</text>
</comment>
<dbReference type="AlphaFoldDB" id="A0A6A4TP09"/>
<dbReference type="SUPFAM" id="SSF46689">
    <property type="entry name" value="Homeodomain-like"/>
    <property type="match status" value="1"/>
</dbReference>
<accession>A0A6A4TP09</accession>
<evidence type="ECO:0000313" key="3">
    <source>
        <dbReference type="Proteomes" id="UP000438429"/>
    </source>
</evidence>
<dbReference type="Proteomes" id="UP000438429">
    <property type="component" value="Unassembled WGS sequence"/>
</dbReference>
<evidence type="ECO:0000256" key="1">
    <source>
        <dbReference type="SAM" id="MobiDB-lite"/>
    </source>
</evidence>
<protein>
    <recommendedName>
        <fullName evidence="4">Transposase Tc1-like domain-containing protein</fullName>
    </recommendedName>
</protein>
<proteinExistence type="predicted"/>
<evidence type="ECO:0008006" key="4">
    <source>
        <dbReference type="Google" id="ProtNLM"/>
    </source>
</evidence>
<dbReference type="InterPro" id="IPR009057">
    <property type="entry name" value="Homeodomain-like_sf"/>
</dbReference>
<feature type="region of interest" description="Disordered" evidence="1">
    <location>
        <begin position="1"/>
        <end position="26"/>
    </location>
</feature>
<name>A0A6A4TP09_SCOMX</name>
<dbReference type="EMBL" id="VEVO01000004">
    <property type="protein sequence ID" value="KAF0043702.1"/>
    <property type="molecule type" value="Genomic_DNA"/>
</dbReference>